<evidence type="ECO:0000256" key="1">
    <source>
        <dbReference type="SAM" id="Phobius"/>
    </source>
</evidence>
<keyword evidence="1" id="KW-0812">Transmembrane</keyword>
<dbReference type="AlphaFoldDB" id="A0A372MJW5"/>
<feature type="transmembrane region" description="Helical" evidence="1">
    <location>
        <begin position="146"/>
        <end position="170"/>
    </location>
</feature>
<feature type="transmembrane region" description="Helical" evidence="1">
    <location>
        <begin position="6"/>
        <end position="25"/>
    </location>
</feature>
<name>A0A372MJW5_9SPIR</name>
<feature type="transmembrane region" description="Helical" evidence="1">
    <location>
        <begin position="32"/>
        <end position="49"/>
    </location>
</feature>
<reference evidence="3" key="1">
    <citation type="submission" date="2018-08" db="EMBL/GenBank/DDBJ databases">
        <authorList>
            <person name="Grouzdev D.S."/>
            <person name="Krutkina M.S."/>
        </authorList>
    </citation>
    <scope>NUCLEOTIDE SEQUENCE [LARGE SCALE GENOMIC DNA]</scope>
    <source>
        <strain evidence="3">4-11</strain>
    </source>
</reference>
<comment type="caution">
    <text evidence="2">The sequence shown here is derived from an EMBL/GenBank/DDBJ whole genome shotgun (WGS) entry which is preliminary data.</text>
</comment>
<feature type="transmembrane region" description="Helical" evidence="1">
    <location>
        <begin position="215"/>
        <end position="233"/>
    </location>
</feature>
<dbReference type="Proteomes" id="UP000264002">
    <property type="component" value="Unassembled WGS sequence"/>
</dbReference>
<dbReference type="Pfam" id="PF04474">
    <property type="entry name" value="DUF554"/>
    <property type="match status" value="1"/>
</dbReference>
<feature type="transmembrane region" description="Helical" evidence="1">
    <location>
        <begin position="190"/>
        <end position="208"/>
    </location>
</feature>
<keyword evidence="1" id="KW-1133">Transmembrane helix</keyword>
<protein>
    <submittedName>
        <fullName evidence="2">DUF554 domain-containing protein</fullName>
    </submittedName>
</protein>
<sequence>MIATYFNALMVVLGSFIGLFLKHRLKASYQEVVFTSSGLITLVIGFSMAMQTGSYLILLFSVVIGGFIGYALKIEDGVMSFGSWMERRLSRGQGSAESARNFALGFLNASLLFCSGAMTVVGAIQAGTVGDYQLIMVKSIMDGCMAIIFSAAYGAGVMASALFILLYQGFFTLAGGWLAPILGEAGINELASVGGVLLLMIGFGLLDIRKTKTGNFLPAMIIAPILALISPAVKNLFPVFGL</sequence>
<dbReference type="PANTHER" id="PTHR36111">
    <property type="entry name" value="INNER MEMBRANE PROTEIN-RELATED"/>
    <property type="match status" value="1"/>
</dbReference>
<dbReference type="InterPro" id="IPR007563">
    <property type="entry name" value="DUF554"/>
</dbReference>
<evidence type="ECO:0000313" key="3">
    <source>
        <dbReference type="Proteomes" id="UP000264002"/>
    </source>
</evidence>
<organism evidence="2 3">
    <name type="scientific">Sphaerochaeta halotolerans</name>
    <dbReference type="NCBI Taxonomy" id="2293840"/>
    <lineage>
        <taxon>Bacteria</taxon>
        <taxon>Pseudomonadati</taxon>
        <taxon>Spirochaetota</taxon>
        <taxon>Spirochaetia</taxon>
        <taxon>Spirochaetales</taxon>
        <taxon>Sphaerochaetaceae</taxon>
        <taxon>Sphaerochaeta</taxon>
    </lineage>
</organism>
<keyword evidence="3" id="KW-1185">Reference proteome</keyword>
<dbReference type="RefSeq" id="WP_117329417.1">
    <property type="nucleotide sequence ID" value="NZ_QUWK01000003.1"/>
</dbReference>
<evidence type="ECO:0000313" key="2">
    <source>
        <dbReference type="EMBL" id="RFU95470.1"/>
    </source>
</evidence>
<dbReference type="EMBL" id="QUWK01000003">
    <property type="protein sequence ID" value="RFU95470.1"/>
    <property type="molecule type" value="Genomic_DNA"/>
</dbReference>
<keyword evidence="1" id="KW-0472">Membrane</keyword>
<feature type="transmembrane region" description="Helical" evidence="1">
    <location>
        <begin position="55"/>
        <end position="72"/>
    </location>
</feature>
<gene>
    <name evidence="2" type="ORF">DYP60_03065</name>
</gene>
<proteinExistence type="predicted"/>
<dbReference type="PANTHER" id="PTHR36111:SF2">
    <property type="entry name" value="INNER MEMBRANE PROTEIN"/>
    <property type="match status" value="1"/>
</dbReference>
<reference evidence="2 3" key="2">
    <citation type="submission" date="2018-09" db="EMBL/GenBank/DDBJ databases">
        <title>Genome of Sphaerochaeta halotolerans strain 4-11.</title>
        <authorList>
            <person name="Nazina T.N."/>
            <person name="Sokolova D.S."/>
        </authorList>
    </citation>
    <scope>NUCLEOTIDE SEQUENCE [LARGE SCALE GENOMIC DNA]</scope>
    <source>
        <strain evidence="2 3">4-11</strain>
    </source>
</reference>
<accession>A0A372MJW5</accession>